<keyword evidence="1" id="KW-0677">Repeat</keyword>
<dbReference type="InterPro" id="IPR012677">
    <property type="entry name" value="Nucleotide-bd_a/b_plait_sf"/>
</dbReference>
<evidence type="ECO:0000259" key="5">
    <source>
        <dbReference type="PROSITE" id="PS50102"/>
    </source>
</evidence>
<feature type="compositionally biased region" description="Basic and acidic residues" evidence="4">
    <location>
        <begin position="62"/>
        <end position="81"/>
    </location>
</feature>
<dbReference type="SMART" id="SM00360">
    <property type="entry name" value="RRM"/>
    <property type="match status" value="2"/>
</dbReference>
<feature type="compositionally biased region" description="Basic and acidic residues" evidence="4">
    <location>
        <begin position="1"/>
        <end position="11"/>
    </location>
</feature>
<feature type="compositionally biased region" description="Acidic residues" evidence="4">
    <location>
        <begin position="263"/>
        <end position="286"/>
    </location>
</feature>
<feature type="region of interest" description="Disordered" evidence="4">
    <location>
        <begin position="1"/>
        <end position="81"/>
    </location>
</feature>
<protein>
    <recommendedName>
        <fullName evidence="5">RRM domain-containing protein</fullName>
    </recommendedName>
</protein>
<dbReference type="PANTHER" id="PTHR23236">
    <property type="entry name" value="EUKARYOTIC TRANSLATION INITIATION FACTOR 4B/4H"/>
    <property type="match status" value="1"/>
</dbReference>
<feature type="domain" description="RRM" evidence="5">
    <location>
        <begin position="83"/>
        <end position="168"/>
    </location>
</feature>
<dbReference type="Proteomes" id="UP000249363">
    <property type="component" value="Unassembled WGS sequence"/>
</dbReference>
<dbReference type="STRING" id="1196081.A0A364LB17"/>
<dbReference type="OrthoDB" id="1875751at2759"/>
<organism evidence="6 7">
    <name type="scientific">Talaromyces amestolkiae</name>
    <dbReference type="NCBI Taxonomy" id="1196081"/>
    <lineage>
        <taxon>Eukaryota</taxon>
        <taxon>Fungi</taxon>
        <taxon>Dikarya</taxon>
        <taxon>Ascomycota</taxon>
        <taxon>Pezizomycotina</taxon>
        <taxon>Eurotiomycetes</taxon>
        <taxon>Eurotiomycetidae</taxon>
        <taxon>Eurotiales</taxon>
        <taxon>Trichocomaceae</taxon>
        <taxon>Talaromyces</taxon>
        <taxon>Talaromyces sect. Talaromyces</taxon>
    </lineage>
</organism>
<feature type="compositionally biased region" description="Polar residues" evidence="4">
    <location>
        <begin position="50"/>
        <end position="59"/>
    </location>
</feature>
<dbReference type="InterPro" id="IPR035979">
    <property type="entry name" value="RBD_domain_sf"/>
</dbReference>
<dbReference type="GeneID" id="63798242"/>
<evidence type="ECO:0000313" key="6">
    <source>
        <dbReference type="EMBL" id="RAO73016.1"/>
    </source>
</evidence>
<dbReference type="Gene3D" id="3.30.70.330">
    <property type="match status" value="2"/>
</dbReference>
<evidence type="ECO:0000256" key="4">
    <source>
        <dbReference type="SAM" id="MobiDB-lite"/>
    </source>
</evidence>
<evidence type="ECO:0000256" key="3">
    <source>
        <dbReference type="PROSITE-ProRule" id="PRU00176"/>
    </source>
</evidence>
<feature type="region of interest" description="Disordered" evidence="4">
    <location>
        <begin position="167"/>
        <end position="192"/>
    </location>
</feature>
<feature type="compositionally biased region" description="Basic residues" evidence="4">
    <location>
        <begin position="291"/>
        <end position="301"/>
    </location>
</feature>
<name>A0A364LB17_TALAM</name>
<accession>A0A364LB17</accession>
<dbReference type="Pfam" id="PF00076">
    <property type="entry name" value="RRM_1"/>
    <property type="match status" value="2"/>
</dbReference>
<dbReference type="RefSeq" id="XP_040737530.1">
    <property type="nucleotide sequence ID" value="XM_040881899.1"/>
</dbReference>
<evidence type="ECO:0000256" key="2">
    <source>
        <dbReference type="ARBA" id="ARBA00022884"/>
    </source>
</evidence>
<feature type="domain" description="RRM" evidence="5">
    <location>
        <begin position="197"/>
        <end position="325"/>
    </location>
</feature>
<sequence>MPGLKEAGHDTSHKKRKLDDVPEIEIDVSAPEPPSKKALRKAKKKGIDPTETTVVNSETEATENKTKDSKDGKDGKGGKRSEYGVWVGNMPFTATKEDVRKFFLDGCTFSEATITRIHIPMGPSRGFTPQNKGFAYVDFANKKAMEEAIGLSEKFIAGRRVLIKGSSNFEGRPTEHQQAGGAAKAGAAATSAHPPSRRIFVGNLGFDATKEAVEEHFSPCGSITNVHLATFEDSGKCKGYGWVEFETIEAATHAVNGFVKITEDDEEDEESDESSSCEDDKSDEEGEKTKAEKKKSKKITKKPRMKKVWVNRLLGRQLRMEFAEDAATRYKKRFGKDSKKDDGENEGGQRRDRRPKDDSRYSQDTVQRLTGAIVEAKGKKVTFD</sequence>
<feature type="compositionally biased region" description="Low complexity" evidence="4">
    <location>
        <begin position="179"/>
        <end position="189"/>
    </location>
</feature>
<dbReference type="PROSITE" id="PS50102">
    <property type="entry name" value="RRM"/>
    <property type="match status" value="2"/>
</dbReference>
<dbReference type="GO" id="GO:0003723">
    <property type="term" value="F:RNA binding"/>
    <property type="evidence" value="ECO:0007669"/>
    <property type="project" value="UniProtKB-UniRule"/>
</dbReference>
<feature type="compositionally biased region" description="Basic and acidic residues" evidence="4">
    <location>
        <begin position="335"/>
        <end position="361"/>
    </location>
</feature>
<evidence type="ECO:0000256" key="1">
    <source>
        <dbReference type="ARBA" id="ARBA00022737"/>
    </source>
</evidence>
<proteinExistence type="predicted"/>
<feature type="region of interest" description="Disordered" evidence="4">
    <location>
        <begin position="263"/>
        <end position="301"/>
    </location>
</feature>
<gene>
    <name evidence="6" type="ORF">BHQ10_009028</name>
</gene>
<keyword evidence="7" id="KW-1185">Reference proteome</keyword>
<keyword evidence="2 3" id="KW-0694">RNA-binding</keyword>
<evidence type="ECO:0000313" key="7">
    <source>
        <dbReference type="Proteomes" id="UP000249363"/>
    </source>
</evidence>
<dbReference type="InterPro" id="IPR000504">
    <property type="entry name" value="RRM_dom"/>
</dbReference>
<feature type="region of interest" description="Disordered" evidence="4">
    <location>
        <begin position="333"/>
        <end position="384"/>
    </location>
</feature>
<reference evidence="6 7" key="1">
    <citation type="journal article" date="2017" name="Biotechnol. Biofuels">
        <title>Differential beta-glucosidase expression as a function of carbon source availability in Talaromyces amestolkiae: a genomic and proteomic approach.</title>
        <authorList>
            <person name="de Eugenio L.I."/>
            <person name="Mendez-Liter J.A."/>
            <person name="Nieto-Dominguez M."/>
            <person name="Alonso L."/>
            <person name="Gil-Munoz J."/>
            <person name="Barriuso J."/>
            <person name="Prieto A."/>
            <person name="Martinez M.J."/>
        </authorList>
    </citation>
    <scope>NUCLEOTIDE SEQUENCE [LARGE SCALE GENOMIC DNA]</scope>
    <source>
        <strain evidence="6 7">CIB</strain>
    </source>
</reference>
<comment type="caution">
    <text evidence="6">The sequence shown here is derived from an EMBL/GenBank/DDBJ whole genome shotgun (WGS) entry which is preliminary data.</text>
</comment>
<dbReference type="EMBL" id="MIKG01000022">
    <property type="protein sequence ID" value="RAO73016.1"/>
    <property type="molecule type" value="Genomic_DNA"/>
</dbReference>
<dbReference type="PANTHER" id="PTHR23236:SF119">
    <property type="entry name" value="NUCLEAR RNA-BINDING PROTEIN SART-3"/>
    <property type="match status" value="1"/>
</dbReference>
<dbReference type="SUPFAM" id="SSF54928">
    <property type="entry name" value="RNA-binding domain, RBD"/>
    <property type="match status" value="1"/>
</dbReference>
<dbReference type="AlphaFoldDB" id="A0A364LB17"/>